<keyword evidence="2" id="KW-1185">Reference proteome</keyword>
<gene>
    <name evidence="1" type="ORF">OO013_09355</name>
</gene>
<name>A0ABT3RQK3_9BACT</name>
<reference evidence="1 2" key="1">
    <citation type="submission" date="2022-11" db="EMBL/GenBank/DDBJ databases">
        <title>The characterization of three novel Bacteroidetes species and genomic analysis of their roles in tidal elemental geochemical cycles.</title>
        <authorList>
            <person name="Ma K."/>
        </authorList>
    </citation>
    <scope>NUCLEOTIDE SEQUENCE [LARGE SCALE GENOMIC DNA]</scope>
    <source>
        <strain evidence="1 2">M17</strain>
    </source>
</reference>
<dbReference type="RefSeq" id="WP_266056537.1">
    <property type="nucleotide sequence ID" value="NZ_JAPFQN010000005.1"/>
</dbReference>
<dbReference type="Proteomes" id="UP001209885">
    <property type="component" value="Unassembled WGS sequence"/>
</dbReference>
<accession>A0ABT3RQK3</accession>
<evidence type="ECO:0000313" key="1">
    <source>
        <dbReference type="EMBL" id="MCX2744071.1"/>
    </source>
</evidence>
<proteinExistence type="predicted"/>
<sequence length="247" mass="27570">MRTLYIFLIFSVFYFDSFSQVSGYLGKRSYLLFDITPTTATFASTPSGKTNYINLSMIPESEIDYSIFAMNFKPEVSFSYLIRNDIALGVSGAYNITSTYIENEFQSSYKEYGIIKGIGAGIYVQIFSGPKESNIAPMGRYITLGVDLIMSDLYSNVDDATKLNSKKILSPILTYEFGKQILLNDWLLLKYGASINVNIGLLAEVASMSYETNDGYTLEDANQSSVQLGIQLYQMVNFHLALGTIAF</sequence>
<comment type="caution">
    <text evidence="1">The sequence shown here is derived from an EMBL/GenBank/DDBJ whole genome shotgun (WGS) entry which is preliminary data.</text>
</comment>
<dbReference type="EMBL" id="JAPFQN010000005">
    <property type="protein sequence ID" value="MCX2744071.1"/>
    <property type="molecule type" value="Genomic_DNA"/>
</dbReference>
<evidence type="ECO:0000313" key="2">
    <source>
        <dbReference type="Proteomes" id="UP001209885"/>
    </source>
</evidence>
<organism evidence="1 2">
    <name type="scientific">Mangrovivirga halotolerans</name>
    <dbReference type="NCBI Taxonomy" id="2993936"/>
    <lineage>
        <taxon>Bacteria</taxon>
        <taxon>Pseudomonadati</taxon>
        <taxon>Bacteroidota</taxon>
        <taxon>Cytophagia</taxon>
        <taxon>Cytophagales</taxon>
        <taxon>Mangrovivirgaceae</taxon>
        <taxon>Mangrovivirga</taxon>
    </lineage>
</organism>
<evidence type="ECO:0008006" key="3">
    <source>
        <dbReference type="Google" id="ProtNLM"/>
    </source>
</evidence>
<protein>
    <recommendedName>
        <fullName evidence="3">Outer membrane protein beta-barrel domain-containing protein</fullName>
    </recommendedName>
</protein>